<name>A0ACC0T5H1_POPTR</name>
<sequence length="53" mass="6197">MTSSEVSSAKILLFEFRRQFFSEMGFISYVRSKICNFKCLQTSIICEENQTSM</sequence>
<gene>
    <name evidence="1" type="ORF">POPTR_004G188250v4</name>
</gene>
<accession>A0ACC0T5H1</accession>
<keyword evidence="2" id="KW-1185">Reference proteome</keyword>
<comment type="caution">
    <text evidence="1">The sequence shown here is derived from an EMBL/GenBank/DDBJ whole genome shotgun (WGS) entry which is preliminary data.</text>
</comment>
<proteinExistence type="predicted"/>
<protein>
    <submittedName>
        <fullName evidence="1">Uncharacterized protein</fullName>
    </submittedName>
</protein>
<dbReference type="Proteomes" id="UP000006729">
    <property type="component" value="Chromosome 4"/>
</dbReference>
<reference evidence="1 2" key="1">
    <citation type="journal article" date="2006" name="Science">
        <title>The genome of black cottonwood, Populus trichocarpa (Torr. &amp; Gray).</title>
        <authorList>
            <person name="Tuskan G.A."/>
            <person name="Difazio S."/>
            <person name="Jansson S."/>
            <person name="Bohlmann J."/>
            <person name="Grigoriev I."/>
            <person name="Hellsten U."/>
            <person name="Putnam N."/>
            <person name="Ralph S."/>
            <person name="Rombauts S."/>
            <person name="Salamov A."/>
            <person name="Schein J."/>
            <person name="Sterck L."/>
            <person name="Aerts A."/>
            <person name="Bhalerao R.R."/>
            <person name="Bhalerao R.P."/>
            <person name="Blaudez D."/>
            <person name="Boerjan W."/>
            <person name="Brun A."/>
            <person name="Brunner A."/>
            <person name="Busov V."/>
            <person name="Campbell M."/>
            <person name="Carlson J."/>
            <person name="Chalot M."/>
            <person name="Chapman J."/>
            <person name="Chen G.L."/>
            <person name="Cooper D."/>
            <person name="Coutinho P.M."/>
            <person name="Couturier J."/>
            <person name="Covert S."/>
            <person name="Cronk Q."/>
            <person name="Cunningham R."/>
            <person name="Davis J."/>
            <person name="Degroeve S."/>
            <person name="Dejardin A."/>
            <person name="Depamphilis C."/>
            <person name="Detter J."/>
            <person name="Dirks B."/>
            <person name="Dubchak I."/>
            <person name="Duplessis S."/>
            <person name="Ehlting J."/>
            <person name="Ellis B."/>
            <person name="Gendler K."/>
            <person name="Goodstein D."/>
            <person name="Gribskov M."/>
            <person name="Grimwood J."/>
            <person name="Groover A."/>
            <person name="Gunter L."/>
            <person name="Hamberger B."/>
            <person name="Heinze B."/>
            <person name="Helariutta Y."/>
            <person name="Henrissat B."/>
            <person name="Holligan D."/>
            <person name="Holt R."/>
            <person name="Huang W."/>
            <person name="Islam-Faridi N."/>
            <person name="Jones S."/>
            <person name="Jones-Rhoades M."/>
            <person name="Jorgensen R."/>
            <person name="Joshi C."/>
            <person name="Kangasjarvi J."/>
            <person name="Karlsson J."/>
            <person name="Kelleher C."/>
            <person name="Kirkpatrick R."/>
            <person name="Kirst M."/>
            <person name="Kohler A."/>
            <person name="Kalluri U."/>
            <person name="Larimer F."/>
            <person name="Leebens-Mack J."/>
            <person name="Leple J.C."/>
            <person name="Locascio P."/>
            <person name="Lou Y."/>
            <person name="Lucas S."/>
            <person name="Martin F."/>
            <person name="Montanini B."/>
            <person name="Napoli C."/>
            <person name="Nelson D.R."/>
            <person name="Nelson C."/>
            <person name="Nieminen K."/>
            <person name="Nilsson O."/>
            <person name="Pereda V."/>
            <person name="Peter G."/>
            <person name="Philippe R."/>
            <person name="Pilate G."/>
            <person name="Poliakov A."/>
            <person name="Razumovskaya J."/>
            <person name="Richardson P."/>
            <person name="Rinaldi C."/>
            <person name="Ritland K."/>
            <person name="Rouze P."/>
            <person name="Ryaboy D."/>
            <person name="Schmutz J."/>
            <person name="Schrader J."/>
            <person name="Segerman B."/>
            <person name="Shin H."/>
            <person name="Siddiqui A."/>
            <person name="Sterky F."/>
            <person name="Terry A."/>
            <person name="Tsai C.J."/>
            <person name="Uberbacher E."/>
            <person name="Unneberg P."/>
            <person name="Vahala J."/>
            <person name="Wall K."/>
            <person name="Wessler S."/>
            <person name="Yang G."/>
            <person name="Yin T."/>
            <person name="Douglas C."/>
            <person name="Marra M."/>
            <person name="Sandberg G."/>
            <person name="Van de Peer Y."/>
            <person name="Rokhsar D."/>
        </authorList>
    </citation>
    <scope>NUCLEOTIDE SEQUENCE [LARGE SCALE GENOMIC DNA]</scope>
    <source>
        <strain evidence="2">cv. Nisqually</strain>
    </source>
</reference>
<dbReference type="EMBL" id="CM009293">
    <property type="protein sequence ID" value="KAI9396807.1"/>
    <property type="molecule type" value="Genomic_DNA"/>
</dbReference>
<evidence type="ECO:0000313" key="2">
    <source>
        <dbReference type="Proteomes" id="UP000006729"/>
    </source>
</evidence>
<evidence type="ECO:0000313" key="1">
    <source>
        <dbReference type="EMBL" id="KAI9396807.1"/>
    </source>
</evidence>
<organism evidence="1 2">
    <name type="scientific">Populus trichocarpa</name>
    <name type="common">Western balsam poplar</name>
    <name type="synonym">Populus balsamifera subsp. trichocarpa</name>
    <dbReference type="NCBI Taxonomy" id="3694"/>
    <lineage>
        <taxon>Eukaryota</taxon>
        <taxon>Viridiplantae</taxon>
        <taxon>Streptophyta</taxon>
        <taxon>Embryophyta</taxon>
        <taxon>Tracheophyta</taxon>
        <taxon>Spermatophyta</taxon>
        <taxon>Magnoliopsida</taxon>
        <taxon>eudicotyledons</taxon>
        <taxon>Gunneridae</taxon>
        <taxon>Pentapetalae</taxon>
        <taxon>rosids</taxon>
        <taxon>fabids</taxon>
        <taxon>Malpighiales</taxon>
        <taxon>Salicaceae</taxon>
        <taxon>Saliceae</taxon>
        <taxon>Populus</taxon>
    </lineage>
</organism>